<dbReference type="EMBL" id="JAGGLJ010000002">
    <property type="protein sequence ID" value="MBP2024678.1"/>
    <property type="molecule type" value="Genomic_DNA"/>
</dbReference>
<evidence type="ECO:0000313" key="7">
    <source>
        <dbReference type="Proteomes" id="UP001519306"/>
    </source>
</evidence>
<reference evidence="6 7" key="1">
    <citation type="submission" date="2021-03" db="EMBL/GenBank/DDBJ databases">
        <title>Genomic Encyclopedia of Type Strains, Phase IV (KMG-IV): sequencing the most valuable type-strain genomes for metagenomic binning, comparative biology and taxonomic classification.</title>
        <authorList>
            <person name="Goeker M."/>
        </authorList>
    </citation>
    <scope>NUCLEOTIDE SEQUENCE [LARGE SCALE GENOMIC DNA]</scope>
    <source>
        <strain evidence="6 7">DSM 27563</strain>
    </source>
</reference>
<evidence type="ECO:0000256" key="5">
    <source>
        <dbReference type="ARBA" id="ARBA00023002"/>
    </source>
</evidence>
<accession>A0ABS4KA76</accession>
<comment type="function">
    <text evidence="1">Nitronate monooxygenase that uses molecular oxygen to catalyze the oxidative denitrification of alkyl nitronates. Acts on propionate 3-nitronate (P3N), the presumed physiological substrate. Probably functions in the detoxification of P3N, a metabolic poison produced by plants and fungi as a defense mechanism.</text>
</comment>
<protein>
    <recommendedName>
        <fullName evidence="2">Probable nitronate monooxygenase</fullName>
    </recommendedName>
</protein>
<dbReference type="PANTHER" id="PTHR32332:SF18">
    <property type="entry name" value="2-NITROPROPANE DIOXYGENASE"/>
    <property type="match status" value="1"/>
</dbReference>
<keyword evidence="5" id="KW-0560">Oxidoreductase</keyword>
<name>A0ABS4KA76_9FIRM</name>
<keyword evidence="7" id="KW-1185">Reference proteome</keyword>
<keyword evidence="4" id="KW-0288">FMN</keyword>
<comment type="caution">
    <text evidence="6">The sequence shown here is derived from an EMBL/GenBank/DDBJ whole genome shotgun (WGS) entry which is preliminary data.</text>
</comment>
<dbReference type="InterPro" id="IPR004136">
    <property type="entry name" value="NMO"/>
</dbReference>
<evidence type="ECO:0000256" key="1">
    <source>
        <dbReference type="ARBA" id="ARBA00003535"/>
    </source>
</evidence>
<dbReference type="Gene3D" id="3.20.20.70">
    <property type="entry name" value="Aldolase class I"/>
    <property type="match status" value="1"/>
</dbReference>
<evidence type="ECO:0000256" key="2">
    <source>
        <dbReference type="ARBA" id="ARBA00013457"/>
    </source>
</evidence>
<dbReference type="PANTHER" id="PTHR32332">
    <property type="entry name" value="2-NITROPROPANE DIOXYGENASE"/>
    <property type="match status" value="1"/>
</dbReference>
<evidence type="ECO:0000256" key="4">
    <source>
        <dbReference type="ARBA" id="ARBA00022643"/>
    </source>
</evidence>
<dbReference type="SUPFAM" id="SSF51412">
    <property type="entry name" value="Inosine monophosphate dehydrogenase (IMPDH)"/>
    <property type="match status" value="1"/>
</dbReference>
<evidence type="ECO:0000313" key="6">
    <source>
        <dbReference type="EMBL" id="MBP2024678.1"/>
    </source>
</evidence>
<dbReference type="Pfam" id="PF03060">
    <property type="entry name" value="NMO"/>
    <property type="match status" value="1"/>
</dbReference>
<sequence>MQINIKEKEILPLMQGGMGVGISLSNLAGNVAKENAIGVISAVNIGYQEEDFLDNPLIANIRSLEKELLKAREIANNKGLIGVNIMCAINDYEKMVKEAVRLKYDIIISGAGLPLNLPELVDENTLIAPIVSSKRAISLIIKTWLKRYNRLPDFVIAEGPLAGGHLGFKNIDDLEKKSLEEIVIEIKDYLKEIEEKYKKKIYLFAAGGIRTKEDRKRLMKLGIDGIQIGTPFIVTRECDASSNFKSEIINAKSSDIKIINSPVGMIARAINNDFIKNTEKNRIPSRKCINCIKTCNKNTIPYCITDALNDSAMGKGGLVFTGDNIDSLDKITNVKEVISRFMEE</sequence>
<dbReference type="RefSeq" id="WP_245311147.1">
    <property type="nucleotide sequence ID" value="NZ_JAGGLJ010000002.1"/>
</dbReference>
<gene>
    <name evidence="6" type="ORF">J2Z71_000194</name>
</gene>
<evidence type="ECO:0000256" key="3">
    <source>
        <dbReference type="ARBA" id="ARBA00022630"/>
    </source>
</evidence>
<keyword evidence="6" id="KW-0223">Dioxygenase</keyword>
<dbReference type="Proteomes" id="UP001519306">
    <property type="component" value="Unassembled WGS sequence"/>
</dbReference>
<dbReference type="GO" id="GO:0051213">
    <property type="term" value="F:dioxygenase activity"/>
    <property type="evidence" value="ECO:0007669"/>
    <property type="project" value="UniProtKB-KW"/>
</dbReference>
<keyword evidence="3" id="KW-0285">Flavoprotein</keyword>
<dbReference type="CDD" id="cd04730">
    <property type="entry name" value="NPD_like"/>
    <property type="match status" value="1"/>
</dbReference>
<dbReference type="InterPro" id="IPR013785">
    <property type="entry name" value="Aldolase_TIM"/>
</dbReference>
<proteinExistence type="predicted"/>
<organism evidence="6 7">
    <name type="scientific">Peptoniphilus stercorisuis</name>
    <dbReference type="NCBI Taxonomy" id="1436965"/>
    <lineage>
        <taxon>Bacteria</taxon>
        <taxon>Bacillati</taxon>
        <taxon>Bacillota</taxon>
        <taxon>Tissierellia</taxon>
        <taxon>Tissierellales</taxon>
        <taxon>Peptoniphilaceae</taxon>
        <taxon>Peptoniphilus</taxon>
    </lineage>
</organism>